<feature type="transmembrane region" description="Helical" evidence="1">
    <location>
        <begin position="49"/>
        <end position="70"/>
    </location>
</feature>
<evidence type="ECO:0000256" key="1">
    <source>
        <dbReference type="SAM" id="Phobius"/>
    </source>
</evidence>
<accession>A0A9C9ENY7</accession>
<feature type="transmembrane region" description="Helical" evidence="1">
    <location>
        <begin position="260"/>
        <end position="275"/>
    </location>
</feature>
<feature type="transmembrane region" description="Helical" evidence="1">
    <location>
        <begin position="164"/>
        <end position="186"/>
    </location>
</feature>
<keyword evidence="1" id="KW-0472">Membrane</keyword>
<sequence>MISEYLHILSHTLMITVFVFIMMVIVDYLNVLTKGKLSHIMRGGKFRQYTVASFLGATPGCLGSFLNVTFYVRGLISFGAIVGAMIATSGDEAYVMLAMFPKTALLLFVLLFILGIIFAWVTDKLVPLFKIKPCEECRFSPLHLEDEKCQCFDPSFWKKFPRFLVQRIMTLLLIIIFLVLLVLGIAGPDSWNWQKITLFILLIIGGLIIGTTPDHYLKEHIWDHIFKEHIWRVFLWTLFALLIIHISLEHWDLSEFVKTNRLGILFISALLGIIPESGPHLIFVTMFSRGLIPFSILLTSSFIQDGHGILPLLSYSIKDSILIKVFNIAFGLIVGIILLSMGL</sequence>
<feature type="transmembrane region" description="Helical" evidence="1">
    <location>
        <begin position="229"/>
        <end position="248"/>
    </location>
</feature>
<feature type="transmembrane region" description="Helical" evidence="1">
    <location>
        <begin position="76"/>
        <end position="97"/>
    </location>
</feature>
<dbReference type="Proteomes" id="UP000885826">
    <property type="component" value="Unassembled WGS sequence"/>
</dbReference>
<proteinExistence type="predicted"/>
<reference evidence="2" key="1">
    <citation type="journal article" date="2020" name="mSystems">
        <title>Genome- and Community-Level Interaction Insights into Carbon Utilization and Element Cycling Functions of Hydrothermarchaeota in Hydrothermal Sediment.</title>
        <authorList>
            <person name="Zhou Z."/>
            <person name="Liu Y."/>
            <person name="Xu W."/>
            <person name="Pan J."/>
            <person name="Luo Z.H."/>
            <person name="Li M."/>
        </authorList>
    </citation>
    <scope>NUCLEOTIDE SEQUENCE</scope>
    <source>
        <strain evidence="2">HyVt-388</strain>
    </source>
</reference>
<feature type="transmembrane region" description="Helical" evidence="1">
    <location>
        <begin position="6"/>
        <end position="29"/>
    </location>
</feature>
<comment type="caution">
    <text evidence="2">The sequence shown here is derived from an EMBL/GenBank/DDBJ whole genome shotgun (WGS) entry which is preliminary data.</text>
</comment>
<dbReference type="EMBL" id="DRIG01000102">
    <property type="protein sequence ID" value="HEC79454.1"/>
    <property type="molecule type" value="Genomic_DNA"/>
</dbReference>
<gene>
    <name evidence="2" type="ORF">ENI34_10015</name>
</gene>
<feature type="transmembrane region" description="Helical" evidence="1">
    <location>
        <begin position="198"/>
        <end position="217"/>
    </location>
</feature>
<evidence type="ECO:0000313" key="3">
    <source>
        <dbReference type="Proteomes" id="UP000885826"/>
    </source>
</evidence>
<feature type="transmembrane region" description="Helical" evidence="1">
    <location>
        <begin position="321"/>
        <end position="341"/>
    </location>
</feature>
<dbReference type="Pfam" id="PF11449">
    <property type="entry name" value="ArsP_2"/>
    <property type="match status" value="2"/>
</dbReference>
<feature type="transmembrane region" description="Helical" evidence="1">
    <location>
        <begin position="104"/>
        <end position="122"/>
    </location>
</feature>
<protein>
    <submittedName>
        <fullName evidence="2">Selenocysteine protein</fullName>
    </submittedName>
</protein>
<evidence type="ECO:0000313" key="2">
    <source>
        <dbReference type="EMBL" id="HEC79454.1"/>
    </source>
</evidence>
<keyword evidence="1" id="KW-0812">Transmembrane</keyword>
<keyword evidence="1" id="KW-1133">Transmembrane helix</keyword>
<organism evidence="2 3">
    <name type="scientific">candidate division WOR-3 bacterium</name>
    <dbReference type="NCBI Taxonomy" id="2052148"/>
    <lineage>
        <taxon>Bacteria</taxon>
        <taxon>Bacteria division WOR-3</taxon>
    </lineage>
</organism>
<dbReference type="NCBIfam" id="NF037962">
    <property type="entry name" value="arsenic_eff"/>
    <property type="match status" value="1"/>
</dbReference>
<dbReference type="InterPro" id="IPR021552">
    <property type="entry name" value="ArsP_2"/>
</dbReference>
<dbReference type="AlphaFoldDB" id="A0A9C9ENY7"/>
<name>A0A9C9ENY7_UNCW3</name>